<dbReference type="OrthoDB" id="8757095at2"/>
<evidence type="ECO:0000256" key="1">
    <source>
        <dbReference type="SAM" id="Phobius"/>
    </source>
</evidence>
<dbReference type="EMBL" id="CP034235">
    <property type="protein sequence ID" value="QGQ94694.1"/>
    <property type="molecule type" value="Genomic_DNA"/>
</dbReference>
<dbReference type="KEGG" id="ppsc:EHS13_07230"/>
<reference evidence="3" key="1">
    <citation type="submission" date="2018-11" db="EMBL/GenBank/DDBJ databases">
        <title>Complete genome sequence of Paenibacillus sp. ML311-T8.</title>
        <authorList>
            <person name="Nam Y.-D."/>
            <person name="Kang J."/>
            <person name="Chung W.-H."/>
            <person name="Park Y.S."/>
        </authorList>
    </citation>
    <scope>NUCLEOTIDE SEQUENCE [LARGE SCALE GENOMIC DNA]</scope>
    <source>
        <strain evidence="3">ML311-T8</strain>
    </source>
</reference>
<gene>
    <name evidence="2" type="ORF">EHS13_07230</name>
</gene>
<protein>
    <submittedName>
        <fullName evidence="2">DUF2812 domain-containing protein</fullName>
    </submittedName>
</protein>
<sequence length="186" mass="22123">MEKETTRKFKWGFTWELEKLEKWMSDLSAKGMHIDKPGNLWNRYTTDPSIQYIYRIDFQQDLLDKDKLNEYTSLYADSGWEYVGSVGPLWHYFRKNAFSEEPFELYTDRSSLADYYKRISKVLVLVALINLLSIALNISLVFPKYFTANLWSITIPVVSIQMLLFLFLIYGYFRFSQKIKVLAENK</sequence>
<feature type="transmembrane region" description="Helical" evidence="1">
    <location>
        <begin position="122"/>
        <end position="142"/>
    </location>
</feature>
<organism evidence="2 3">
    <name type="scientific">Paenibacillus psychroresistens</name>
    <dbReference type="NCBI Taxonomy" id="1778678"/>
    <lineage>
        <taxon>Bacteria</taxon>
        <taxon>Bacillati</taxon>
        <taxon>Bacillota</taxon>
        <taxon>Bacilli</taxon>
        <taxon>Bacillales</taxon>
        <taxon>Paenibacillaceae</taxon>
        <taxon>Paenibacillus</taxon>
    </lineage>
</organism>
<keyword evidence="1" id="KW-0472">Membrane</keyword>
<evidence type="ECO:0000313" key="2">
    <source>
        <dbReference type="EMBL" id="QGQ94694.1"/>
    </source>
</evidence>
<keyword evidence="3" id="KW-1185">Reference proteome</keyword>
<dbReference type="Pfam" id="PF11193">
    <property type="entry name" value="DUF2812"/>
    <property type="match status" value="1"/>
</dbReference>
<feature type="transmembrane region" description="Helical" evidence="1">
    <location>
        <begin position="148"/>
        <end position="173"/>
    </location>
</feature>
<name>A0A6B8RG37_9BACL</name>
<dbReference type="AlphaFoldDB" id="A0A6B8RG37"/>
<evidence type="ECO:0000313" key="3">
    <source>
        <dbReference type="Proteomes" id="UP000426246"/>
    </source>
</evidence>
<keyword evidence="1" id="KW-1133">Transmembrane helix</keyword>
<accession>A0A6B8RG37</accession>
<dbReference type="InterPro" id="IPR021359">
    <property type="entry name" value="DUF2812"/>
</dbReference>
<keyword evidence="1" id="KW-0812">Transmembrane</keyword>
<proteinExistence type="predicted"/>
<dbReference type="Proteomes" id="UP000426246">
    <property type="component" value="Chromosome"/>
</dbReference>
<dbReference type="RefSeq" id="WP_155699700.1">
    <property type="nucleotide sequence ID" value="NZ_CP034235.1"/>
</dbReference>